<dbReference type="Gene3D" id="1.10.150.20">
    <property type="entry name" value="5' to 3' exonuclease, C-terminal subdomain"/>
    <property type="match status" value="1"/>
</dbReference>
<dbReference type="GO" id="GO:0048476">
    <property type="term" value="C:Holliday junction resolvase complex"/>
    <property type="evidence" value="ECO:0007669"/>
    <property type="project" value="UniProtKB-UniRule"/>
</dbReference>
<keyword evidence="3 6" id="KW-0238">DNA-binding</keyword>
<dbReference type="GO" id="GO:0009379">
    <property type="term" value="C:Holliday junction helicase complex"/>
    <property type="evidence" value="ECO:0007669"/>
    <property type="project" value="InterPro"/>
</dbReference>
<comment type="caution">
    <text evidence="10">The sequence shown here is derived from an EMBL/GenBank/DDBJ whole genome shotgun (WGS) entry which is preliminary data.</text>
</comment>
<reference evidence="10 11" key="1">
    <citation type="submission" date="2017-09" db="EMBL/GenBank/DDBJ databases">
        <title>Biodiversity and function of Thalassospira species in the particle-attached aromatic-hydrocarbon-degrading consortia from the surface seawater of the South China Sea.</title>
        <authorList>
            <person name="Dong C."/>
            <person name="Liu R."/>
            <person name="Shao Z."/>
        </authorList>
    </citation>
    <scope>NUCLEOTIDE SEQUENCE [LARGE SCALE GENOMIC DNA]</scope>
    <source>
        <strain evidence="10 11">CSC1P2</strain>
    </source>
</reference>
<dbReference type="RefSeq" id="WP_101267979.1">
    <property type="nucleotide sequence ID" value="NZ_NWTK01000009.1"/>
</dbReference>
<evidence type="ECO:0000259" key="9">
    <source>
        <dbReference type="Pfam" id="PF07499"/>
    </source>
</evidence>
<dbReference type="InterPro" id="IPR013849">
    <property type="entry name" value="DNA_helicase_Holl-junc_RuvA_I"/>
</dbReference>
<dbReference type="GO" id="GO:0005524">
    <property type="term" value="F:ATP binding"/>
    <property type="evidence" value="ECO:0007669"/>
    <property type="project" value="InterPro"/>
</dbReference>
<dbReference type="HAMAP" id="MF_00031">
    <property type="entry name" value="DNA_HJ_migration_RuvA"/>
    <property type="match status" value="1"/>
</dbReference>
<dbReference type="NCBIfam" id="TIGR00084">
    <property type="entry name" value="ruvA"/>
    <property type="match status" value="1"/>
</dbReference>
<keyword evidence="2 6" id="KW-0227">DNA damage</keyword>
<feature type="domain" description="Holliday junction DNA helicase RuvA C-terminal" evidence="9">
    <location>
        <begin position="189"/>
        <end position="235"/>
    </location>
</feature>
<evidence type="ECO:0000256" key="3">
    <source>
        <dbReference type="ARBA" id="ARBA00023125"/>
    </source>
</evidence>
<keyword evidence="4 6" id="KW-0233">DNA recombination</keyword>
<comment type="similarity">
    <text evidence="6">Belongs to the RuvA family.</text>
</comment>
<dbReference type="CDD" id="cd14332">
    <property type="entry name" value="UBA_RuvA_C"/>
    <property type="match status" value="1"/>
</dbReference>
<feature type="region of interest" description="Disordered" evidence="7">
    <location>
        <begin position="144"/>
        <end position="177"/>
    </location>
</feature>
<dbReference type="GO" id="GO:0006281">
    <property type="term" value="P:DNA repair"/>
    <property type="evidence" value="ECO:0007669"/>
    <property type="project" value="UniProtKB-UniRule"/>
</dbReference>
<dbReference type="GO" id="GO:0000400">
    <property type="term" value="F:four-way junction DNA binding"/>
    <property type="evidence" value="ECO:0007669"/>
    <property type="project" value="UniProtKB-UniRule"/>
</dbReference>
<dbReference type="GO" id="GO:0009378">
    <property type="term" value="F:four-way junction helicase activity"/>
    <property type="evidence" value="ECO:0007669"/>
    <property type="project" value="InterPro"/>
</dbReference>
<dbReference type="SUPFAM" id="SSF50249">
    <property type="entry name" value="Nucleic acid-binding proteins"/>
    <property type="match status" value="1"/>
</dbReference>
<dbReference type="Pfam" id="PF01330">
    <property type="entry name" value="RuvA_N"/>
    <property type="match status" value="1"/>
</dbReference>
<evidence type="ECO:0000256" key="4">
    <source>
        <dbReference type="ARBA" id="ARBA00023172"/>
    </source>
</evidence>
<comment type="domain">
    <text evidence="6">Has three domains with a flexible linker between the domains II and III and assumes an 'L' shape. Domain III is highly mobile and contacts RuvB.</text>
</comment>
<evidence type="ECO:0000313" key="11">
    <source>
        <dbReference type="Proteomes" id="UP000233597"/>
    </source>
</evidence>
<dbReference type="Gene3D" id="2.40.50.140">
    <property type="entry name" value="Nucleic acid-binding proteins"/>
    <property type="match status" value="1"/>
</dbReference>
<evidence type="ECO:0000313" key="10">
    <source>
        <dbReference type="EMBL" id="PKR53409.1"/>
    </source>
</evidence>
<sequence length="236" mass="24418">MIAKLRGIVDFIGEDHVIIDVNGVGYLVFASRRTLSMMPPVGGDAGLIIETHVREDHIHLYGFADHAEKQWFALLTTVQGVGAKVGLAILSVLSPTDLLRALASQDTTALCRAPGVGAKVATRIIGELKDKAAKLNLGPVAAPVAPAATSPQADKADKADGKAKSSRKKVAAAEPATPEAPVIDDGAIMADAVSALVNLGYGRSEAFGAVGKAAQNAGENRNLDTLIRLGLKELSA</sequence>
<name>A0A2N3KS50_9PROT</name>
<protein>
    <recommendedName>
        <fullName evidence="6">Holliday junction branch migration complex subunit RuvA</fullName>
    </recommendedName>
</protein>
<evidence type="ECO:0000256" key="6">
    <source>
        <dbReference type="HAMAP-Rule" id="MF_00031"/>
    </source>
</evidence>
<dbReference type="GO" id="GO:0006310">
    <property type="term" value="P:DNA recombination"/>
    <property type="evidence" value="ECO:0007669"/>
    <property type="project" value="UniProtKB-UniRule"/>
</dbReference>
<keyword evidence="1 6" id="KW-0963">Cytoplasm</keyword>
<dbReference type="Pfam" id="PF14520">
    <property type="entry name" value="HHH_5"/>
    <property type="match status" value="1"/>
</dbReference>
<evidence type="ECO:0000256" key="1">
    <source>
        <dbReference type="ARBA" id="ARBA00022490"/>
    </source>
</evidence>
<organism evidence="10 11">
    <name type="scientific">Thalassospira marina</name>
    <dbReference type="NCBI Taxonomy" id="2048283"/>
    <lineage>
        <taxon>Bacteria</taxon>
        <taxon>Pseudomonadati</taxon>
        <taxon>Pseudomonadota</taxon>
        <taxon>Alphaproteobacteria</taxon>
        <taxon>Rhodospirillales</taxon>
        <taxon>Thalassospiraceae</taxon>
        <taxon>Thalassospira</taxon>
    </lineage>
</organism>
<keyword evidence="5 6" id="KW-0234">DNA repair</keyword>
<comment type="caution">
    <text evidence="6">Lacks conserved residue(s) required for the propagation of feature annotation.</text>
</comment>
<dbReference type="AlphaFoldDB" id="A0A2N3KS50"/>
<comment type="subcellular location">
    <subcellularLocation>
        <location evidence="6">Cytoplasm</location>
    </subcellularLocation>
</comment>
<dbReference type="InterPro" id="IPR000085">
    <property type="entry name" value="RuvA"/>
</dbReference>
<comment type="subunit">
    <text evidence="6">Homotetramer. Forms an RuvA(8)-RuvB(12)-Holliday junction (HJ) complex. HJ DNA is sandwiched between 2 RuvA tetramers; dsDNA enters through RuvA and exits via RuvB. An RuvB hexamer assembles on each DNA strand where it exits the tetramer. Each RuvB hexamer is contacted by two RuvA subunits (via domain III) on 2 adjacent RuvB subunits; this complex drives branch migration. In the full resolvosome a probable DNA-RuvA(4)-RuvB(12)-RuvC(2) complex forms which resolves the HJ.</text>
</comment>
<accession>A0A2N3KS50</accession>
<dbReference type="Gene3D" id="1.10.8.10">
    <property type="entry name" value="DNA helicase RuvA subunit, C-terminal domain"/>
    <property type="match status" value="1"/>
</dbReference>
<evidence type="ECO:0000256" key="7">
    <source>
        <dbReference type="SAM" id="MobiDB-lite"/>
    </source>
</evidence>
<evidence type="ECO:0000259" key="8">
    <source>
        <dbReference type="Pfam" id="PF01330"/>
    </source>
</evidence>
<feature type="domain" description="DNA helicase Holliday junction RuvA type" evidence="8">
    <location>
        <begin position="1"/>
        <end position="62"/>
    </location>
</feature>
<dbReference type="EMBL" id="NWTK01000009">
    <property type="protein sequence ID" value="PKR53409.1"/>
    <property type="molecule type" value="Genomic_DNA"/>
</dbReference>
<feature type="region of interest" description="Domain III" evidence="6">
    <location>
        <begin position="149"/>
        <end position="236"/>
    </location>
</feature>
<dbReference type="SUPFAM" id="SSF46929">
    <property type="entry name" value="DNA helicase RuvA subunit, C-terminal domain"/>
    <property type="match status" value="1"/>
</dbReference>
<dbReference type="Proteomes" id="UP000233597">
    <property type="component" value="Unassembled WGS sequence"/>
</dbReference>
<dbReference type="SUPFAM" id="SSF47781">
    <property type="entry name" value="RuvA domain 2-like"/>
    <property type="match status" value="1"/>
</dbReference>
<dbReference type="OrthoDB" id="5293449at2"/>
<evidence type="ECO:0000256" key="5">
    <source>
        <dbReference type="ARBA" id="ARBA00023204"/>
    </source>
</evidence>
<dbReference type="Pfam" id="PF07499">
    <property type="entry name" value="RuvA_C"/>
    <property type="match status" value="1"/>
</dbReference>
<proteinExistence type="inferred from homology"/>
<dbReference type="InterPro" id="IPR011114">
    <property type="entry name" value="RuvA_C"/>
</dbReference>
<gene>
    <name evidence="6" type="primary">ruvA</name>
    <name evidence="10" type="ORF">COO20_15065</name>
</gene>
<comment type="function">
    <text evidence="6">The RuvA-RuvB-RuvC complex processes Holliday junction (HJ) DNA during genetic recombination and DNA repair, while the RuvA-RuvB complex plays an important role in the rescue of blocked DNA replication forks via replication fork reversal (RFR). RuvA specifically binds to HJ cruciform DNA, conferring on it an open structure. The RuvB hexamer acts as an ATP-dependent pump, pulling dsDNA into and through the RuvAB complex. HJ branch migration allows RuvC to scan DNA until it finds its consensus sequence, where it cleaves and resolves the cruciform DNA.</text>
</comment>
<feature type="region of interest" description="Domain I" evidence="6">
    <location>
        <begin position="1"/>
        <end position="64"/>
    </location>
</feature>
<dbReference type="InterPro" id="IPR036267">
    <property type="entry name" value="RuvA_C_sf"/>
</dbReference>
<evidence type="ECO:0000256" key="2">
    <source>
        <dbReference type="ARBA" id="ARBA00022763"/>
    </source>
</evidence>
<dbReference type="InterPro" id="IPR010994">
    <property type="entry name" value="RuvA_2-like"/>
</dbReference>
<dbReference type="InterPro" id="IPR012340">
    <property type="entry name" value="NA-bd_OB-fold"/>
</dbReference>
<dbReference type="GO" id="GO:0005737">
    <property type="term" value="C:cytoplasm"/>
    <property type="evidence" value="ECO:0007669"/>
    <property type="project" value="UniProtKB-SubCell"/>
</dbReference>
<feature type="compositionally biased region" description="Basic and acidic residues" evidence="7">
    <location>
        <begin position="154"/>
        <end position="163"/>
    </location>
</feature>